<keyword evidence="4 5" id="KW-0067">ATP-binding</keyword>
<evidence type="ECO:0000256" key="1">
    <source>
        <dbReference type="ARBA" id="ARBA00022741"/>
    </source>
</evidence>
<name>A0A1Y6K2K2_9CHLR</name>
<evidence type="ECO:0000259" key="6">
    <source>
        <dbReference type="PROSITE" id="PS51198"/>
    </source>
</evidence>
<dbReference type="OrthoDB" id="141404at2"/>
<evidence type="ECO:0000256" key="4">
    <source>
        <dbReference type="ARBA" id="ARBA00022840"/>
    </source>
</evidence>
<accession>A0A1Y6K2K2</accession>
<evidence type="ECO:0000256" key="5">
    <source>
        <dbReference type="PROSITE-ProRule" id="PRU00560"/>
    </source>
</evidence>
<dbReference type="InterPro" id="IPR027417">
    <property type="entry name" value="P-loop_NTPase"/>
</dbReference>
<dbReference type="InterPro" id="IPR014016">
    <property type="entry name" value="UvrD-like_ATP-bd"/>
</dbReference>
<feature type="domain" description="UvrD-like helicase ATP-binding" evidence="6">
    <location>
        <begin position="2"/>
        <end position="316"/>
    </location>
</feature>
<protein>
    <recommendedName>
        <fullName evidence="6">UvrD-like helicase ATP-binding domain-containing protein</fullName>
    </recommendedName>
</protein>
<dbReference type="EMBL" id="LT859958">
    <property type="protein sequence ID" value="SMX53891.1"/>
    <property type="molecule type" value="Genomic_DNA"/>
</dbReference>
<keyword evidence="2 5" id="KW-0378">Hydrolase</keyword>
<organism evidence="7 8">
    <name type="scientific">Candidatus Brevifilum fermentans</name>
    <dbReference type="NCBI Taxonomy" id="1986204"/>
    <lineage>
        <taxon>Bacteria</taxon>
        <taxon>Bacillati</taxon>
        <taxon>Chloroflexota</taxon>
        <taxon>Anaerolineae</taxon>
        <taxon>Anaerolineales</taxon>
        <taxon>Anaerolineaceae</taxon>
        <taxon>Candidatus Brevifilum</taxon>
    </lineage>
</organism>
<evidence type="ECO:0000313" key="8">
    <source>
        <dbReference type="Proteomes" id="UP000195514"/>
    </source>
</evidence>
<dbReference type="RefSeq" id="WP_087861798.1">
    <property type="nucleotide sequence ID" value="NZ_LT859958.1"/>
</dbReference>
<dbReference type="KEGG" id="abat:CFX1CAM_0826"/>
<keyword evidence="3 5" id="KW-0347">Helicase</keyword>
<dbReference type="AlphaFoldDB" id="A0A1Y6K2K2"/>
<dbReference type="PROSITE" id="PS51198">
    <property type="entry name" value="UVRD_HELICASE_ATP_BIND"/>
    <property type="match status" value="1"/>
</dbReference>
<dbReference type="Gene3D" id="3.40.50.300">
    <property type="entry name" value="P-loop containing nucleotide triphosphate hydrolases"/>
    <property type="match status" value="1"/>
</dbReference>
<sequence length="708" mass="79860">MLLTDEQGLLLTQPIDTKIFVQGKAGTGKTTAGVHWLQKLLKSGVPPHQILVFTPQRSLAQPYLDCMHDEGGFAHSVITTMTLGGLARRMVDLFWPLISEEAGFAHPNQPPHFLTLESGQYYMAHVVRPLIENEGYFESLTIHRNRIYAQILDNLNKAAIVGFPCEEIGPRLKSAWIGGIEQFNIYDDVQRCADHFRQFCLEHNLLDFSLQVEVFLQRLWPLRLCREHLIQSYRHLIADNIEEDTPVTHDVLRDWLPEFESALLIADEEAGFRSFLGADVISAFSLGSTCETRLWFKQNLVNEPAIAQLKTGVQSVISQLQSRNEEEIESPTPALREALGLPGEPIKLFPSMVKWVTQNVAELIESGVPPAEIVLLAPYMPDVLRFALGDGLDALGIPHQSHRPSRALRDEPATQTLLSLATIAYPGWSMPAQPVNLALALSQAIEGLDLVRAQLLVNLVFEPGNDGIMLKPFEAIPNEIKDRITYSVGERYNRLRQWLLEVAGAEGNQNLDFFLSRLFGEVLSQPGFGFHDDLERANTVSTLIESVQKFRWAVGQQLPGEDFDPGKEYLQMVQDGVIAAQYLRTWEERSPDAVFMAPAYTFLISNQPVDVQFWLDIGSPSWYQRLHQPLTHPSVLSRHWTAGDVWDADDELAAAHETLRRLSIGLLNRCRKKVYIGMSTLDIRGYENRGLLIRIINEAWRRSLKEGA</sequence>
<keyword evidence="8" id="KW-1185">Reference proteome</keyword>
<feature type="binding site" evidence="5">
    <location>
        <begin position="23"/>
        <end position="30"/>
    </location>
    <ligand>
        <name>ATP</name>
        <dbReference type="ChEBI" id="CHEBI:30616"/>
    </ligand>
</feature>
<dbReference type="Proteomes" id="UP000195514">
    <property type="component" value="Chromosome I"/>
</dbReference>
<dbReference type="SUPFAM" id="SSF52540">
    <property type="entry name" value="P-loop containing nucleoside triphosphate hydrolases"/>
    <property type="match status" value="1"/>
</dbReference>
<dbReference type="GO" id="GO:0005524">
    <property type="term" value="F:ATP binding"/>
    <property type="evidence" value="ECO:0007669"/>
    <property type="project" value="UniProtKB-UniRule"/>
</dbReference>
<evidence type="ECO:0000313" key="7">
    <source>
        <dbReference type="EMBL" id="SMX53891.1"/>
    </source>
</evidence>
<keyword evidence="1 5" id="KW-0547">Nucleotide-binding</keyword>
<gene>
    <name evidence="7" type="ORF">CFX1CAM_0826</name>
</gene>
<evidence type="ECO:0000256" key="2">
    <source>
        <dbReference type="ARBA" id="ARBA00022801"/>
    </source>
</evidence>
<evidence type="ECO:0000256" key="3">
    <source>
        <dbReference type="ARBA" id="ARBA00022806"/>
    </source>
</evidence>
<dbReference type="GO" id="GO:0004386">
    <property type="term" value="F:helicase activity"/>
    <property type="evidence" value="ECO:0007669"/>
    <property type="project" value="UniProtKB-UniRule"/>
</dbReference>
<reference evidence="8" key="1">
    <citation type="submission" date="2017-05" db="EMBL/GenBank/DDBJ databases">
        <authorList>
            <person name="Kirkegaard R."/>
            <person name="Mcilroy J S."/>
        </authorList>
    </citation>
    <scope>NUCLEOTIDE SEQUENCE [LARGE SCALE GENOMIC DNA]</scope>
</reference>
<dbReference type="GO" id="GO:0016787">
    <property type="term" value="F:hydrolase activity"/>
    <property type="evidence" value="ECO:0007669"/>
    <property type="project" value="UniProtKB-UniRule"/>
</dbReference>
<proteinExistence type="predicted"/>